<dbReference type="GO" id="GO:0005543">
    <property type="term" value="F:phospholipid binding"/>
    <property type="evidence" value="ECO:0007669"/>
    <property type="project" value="TreeGrafter"/>
</dbReference>
<evidence type="ECO:0000313" key="12">
    <source>
        <dbReference type="Proteomes" id="UP000199666"/>
    </source>
</evidence>
<dbReference type="PANTHER" id="PTHR30372">
    <property type="entry name" value="LIPID-A-DISACCHARIDE SYNTHASE"/>
    <property type="match status" value="1"/>
</dbReference>
<evidence type="ECO:0000256" key="4">
    <source>
        <dbReference type="ARBA" id="ARBA00022516"/>
    </source>
</evidence>
<dbReference type="EMBL" id="FOPP01000010">
    <property type="protein sequence ID" value="SFH38892.1"/>
    <property type="molecule type" value="Genomic_DNA"/>
</dbReference>
<dbReference type="PANTHER" id="PTHR30372:SF4">
    <property type="entry name" value="LIPID-A-DISACCHARIDE SYNTHASE, MITOCHONDRIAL-RELATED"/>
    <property type="match status" value="1"/>
</dbReference>
<dbReference type="NCBIfam" id="TIGR00215">
    <property type="entry name" value="lpxB"/>
    <property type="match status" value="1"/>
</dbReference>
<dbReference type="EC" id="2.4.1.182" evidence="2 10"/>
<evidence type="ECO:0000256" key="9">
    <source>
        <dbReference type="ARBA" id="ARBA00048975"/>
    </source>
</evidence>
<keyword evidence="4" id="KW-0444">Lipid biosynthesis</keyword>
<keyword evidence="5" id="KW-0441">Lipid A biosynthesis</keyword>
<organism evidence="11 12">
    <name type="scientific">Pedobacter insulae</name>
    <dbReference type="NCBI Taxonomy" id="414048"/>
    <lineage>
        <taxon>Bacteria</taxon>
        <taxon>Pseudomonadati</taxon>
        <taxon>Bacteroidota</taxon>
        <taxon>Sphingobacteriia</taxon>
        <taxon>Sphingobacteriales</taxon>
        <taxon>Sphingobacteriaceae</taxon>
        <taxon>Pedobacter</taxon>
    </lineage>
</organism>
<dbReference type="Pfam" id="PF02684">
    <property type="entry name" value="LpxB"/>
    <property type="match status" value="1"/>
</dbReference>
<evidence type="ECO:0000256" key="5">
    <source>
        <dbReference type="ARBA" id="ARBA00022556"/>
    </source>
</evidence>
<keyword evidence="12" id="KW-1185">Reference proteome</keyword>
<reference evidence="11 12" key="1">
    <citation type="submission" date="2016-10" db="EMBL/GenBank/DDBJ databases">
        <authorList>
            <person name="de Groot N.N."/>
        </authorList>
    </citation>
    <scope>NUCLEOTIDE SEQUENCE [LARGE SCALE GENOMIC DNA]</scope>
    <source>
        <strain evidence="11 12">DSM 18684</strain>
    </source>
</reference>
<dbReference type="AlphaFoldDB" id="A0A1I2ZLZ5"/>
<sequence length="392" mass="44193">MNKKQRRTTTDDEQPTTNFTINQLTKMKYYLVAGEASGDLHGANLMKALKAEDPAAEFRYFGGDKMQAQGGKLVKHYAEMAFMGFTEVILNLATIFKNLKACKEDLIVYQPDALILIDFPGFNLKIADFAKENGIKVCYYISPKVWAWNQKRVLRIKRVVDRLFCILPFEVDFYASWGMKVDYVGNPLLDEIAAFKVNPNFRQMEELSNQPIIALLPGSRKQEIERLLPEMLSTVKNFPNHQFVIAAAPTFNDTYYDQFIGEKSVKLIFAKTYDLLSVAQVAIVASGTATLETALFRVPQVVVYKGGRISIAIARLLVKIKFISLVNLIMDKAVVAELIQEDCNTTKIVAELNQLIEGNKRNEMLRDYATLADKMGSEGASERTAKLIVNDL</sequence>
<proteinExistence type="predicted"/>
<name>A0A1I2ZLZ5_9SPHI</name>
<comment type="function">
    <text evidence="1">Condensation of UDP-2,3-diacylglucosamine and 2,3-diacylglucosamine-1-phosphate to form lipid A disaccharide, a precursor of lipid A, a phosphorylated glycolipid that anchors the lipopolysaccharide to the outer membrane of the cell.</text>
</comment>
<evidence type="ECO:0000256" key="2">
    <source>
        <dbReference type="ARBA" id="ARBA00012687"/>
    </source>
</evidence>
<dbReference type="InterPro" id="IPR003835">
    <property type="entry name" value="Glyco_trans_19"/>
</dbReference>
<accession>A0A1I2ZLZ5</accession>
<dbReference type="GO" id="GO:0008915">
    <property type="term" value="F:lipid-A-disaccharide synthase activity"/>
    <property type="evidence" value="ECO:0007669"/>
    <property type="project" value="UniProtKB-UniRule"/>
</dbReference>
<evidence type="ECO:0000256" key="1">
    <source>
        <dbReference type="ARBA" id="ARBA00002056"/>
    </source>
</evidence>
<dbReference type="GO" id="GO:0016020">
    <property type="term" value="C:membrane"/>
    <property type="evidence" value="ECO:0007669"/>
    <property type="project" value="GOC"/>
</dbReference>
<evidence type="ECO:0000256" key="6">
    <source>
        <dbReference type="ARBA" id="ARBA00022676"/>
    </source>
</evidence>
<evidence type="ECO:0000256" key="10">
    <source>
        <dbReference type="NCBIfam" id="TIGR00215"/>
    </source>
</evidence>
<evidence type="ECO:0000256" key="7">
    <source>
        <dbReference type="ARBA" id="ARBA00022679"/>
    </source>
</evidence>
<comment type="catalytic activity">
    <reaction evidence="9">
        <text>a lipid X + a UDP-2-N,3-O-bis[(3R)-3-hydroxyacyl]-alpha-D-glucosamine = a lipid A disaccharide + UDP + H(+)</text>
        <dbReference type="Rhea" id="RHEA:67828"/>
        <dbReference type="ChEBI" id="CHEBI:15378"/>
        <dbReference type="ChEBI" id="CHEBI:58223"/>
        <dbReference type="ChEBI" id="CHEBI:137748"/>
        <dbReference type="ChEBI" id="CHEBI:176338"/>
        <dbReference type="ChEBI" id="CHEBI:176343"/>
        <dbReference type="EC" id="2.4.1.182"/>
    </reaction>
</comment>
<dbReference type="Proteomes" id="UP000199666">
    <property type="component" value="Unassembled WGS sequence"/>
</dbReference>
<keyword evidence="6" id="KW-0328">Glycosyltransferase</keyword>
<keyword evidence="8" id="KW-0443">Lipid metabolism</keyword>
<evidence type="ECO:0000313" key="11">
    <source>
        <dbReference type="EMBL" id="SFH38892.1"/>
    </source>
</evidence>
<dbReference type="SUPFAM" id="SSF53756">
    <property type="entry name" value="UDP-Glycosyltransferase/glycogen phosphorylase"/>
    <property type="match status" value="1"/>
</dbReference>
<evidence type="ECO:0000256" key="3">
    <source>
        <dbReference type="ARBA" id="ARBA00020902"/>
    </source>
</evidence>
<protein>
    <recommendedName>
        <fullName evidence="3 10">Lipid-A-disaccharide synthase</fullName>
        <ecNumber evidence="2 10">2.4.1.182</ecNumber>
    </recommendedName>
</protein>
<gene>
    <name evidence="11" type="ORF">SAMN04489864_110143</name>
</gene>
<evidence type="ECO:0000256" key="8">
    <source>
        <dbReference type="ARBA" id="ARBA00023098"/>
    </source>
</evidence>
<dbReference type="STRING" id="414048.SAMN04489864_110143"/>
<dbReference type="GO" id="GO:0009245">
    <property type="term" value="P:lipid A biosynthetic process"/>
    <property type="evidence" value="ECO:0007669"/>
    <property type="project" value="UniProtKB-UniRule"/>
</dbReference>
<keyword evidence="7" id="KW-0808">Transferase</keyword>